<sequence length="802" mass="86151">MTEDVATEHVDAVVVGSGFGGSVAAYRLAEAGRSVVLLERGRPYPPGSFPRSPSQMGRAFWDPAAGLYGMFDVWRFKGCDSVVSAGLGGGSLIYANVLLRKDERWFVNDGPDGEYEPWPVSRADLDPYYERVEEMMGVTPYPLGRAPFDDTPKTHAMQDAAAELGLNWSLAPLAVSFASERGADPGVGLPIADPGYGNLHGVSRRTCRLCGECDIGCNDGSKNSLDHNYLSAARHHGADLRTSHEVKRIRPRPGGGYEVDYVHHDVERKAGKGPVRTITCDRLILGAGTYGTTYLLLKSRRDLPGLSPALGSRFSGNGDLLTFLLKARDRDRVRPLDASRGPVITSTIRLPDELDGHPGAGRGAYIQDGGYPAFVDWMVQPFDLADQIDRAVKFLWARFTEFFSGAPDTNLSKELADLIGDGALSVSSLPLLGMGRDTADGRLMLKDERLTADWTAESSAALFDRLRTTMQGIADVLGAEYADNPMWFRKRVITVHPLGGAPMGHHPVEGVCDAFGEVFGFPGLFIADGAAMPGPVGPNPSLTIAALADRMATRILEGESRPAVTGAEPVAGTGSPGGAVNGTAYGPGTGGLPETRGPSPEGSGRTSLSFTEEMKGFITYGTSDPRAGEQGEGRERFSFRLTITADDVDRFLAEPEHTARAEGWVDAAGHGGRRPVQRGWFNLFAPGGAEDRRLMRYRLHFADGEGRPRTLTGQKNVLHGPPTRIWPDTSTLYVHLLEGHVDEGGDEGVPVLASGVLHIQLTDFARQLTTFRTAGPGGAAALVSFGRFFAGELWEVYGPDLD</sequence>
<dbReference type="EC" id="5.3.3.1" evidence="11"/>
<dbReference type="InterPro" id="IPR036188">
    <property type="entry name" value="FAD/NAD-bd_sf"/>
</dbReference>
<dbReference type="GO" id="GO:0016995">
    <property type="term" value="F:cholesterol oxidase activity"/>
    <property type="evidence" value="ECO:0007669"/>
    <property type="project" value="UniProtKB-EC"/>
</dbReference>
<evidence type="ECO:0000256" key="3">
    <source>
        <dbReference type="ARBA" id="ARBA00022548"/>
    </source>
</evidence>
<evidence type="ECO:0000259" key="17">
    <source>
        <dbReference type="Pfam" id="PF00732"/>
    </source>
</evidence>
<dbReference type="PANTHER" id="PTHR47470">
    <property type="entry name" value="CHOLESTEROL OXIDASE"/>
    <property type="match status" value="1"/>
</dbReference>
<dbReference type="SUPFAM" id="SSF51905">
    <property type="entry name" value="FAD/NAD(P)-binding domain"/>
    <property type="match status" value="1"/>
</dbReference>
<name>A0A931GPJ8_9ACTN</name>
<organism evidence="19 20">
    <name type="scientific">Actinomadura viridis</name>
    <dbReference type="NCBI Taxonomy" id="58110"/>
    <lineage>
        <taxon>Bacteria</taxon>
        <taxon>Bacillati</taxon>
        <taxon>Actinomycetota</taxon>
        <taxon>Actinomycetes</taxon>
        <taxon>Streptosporangiales</taxon>
        <taxon>Thermomonosporaceae</taxon>
        <taxon>Actinomadura</taxon>
    </lineage>
</organism>
<evidence type="ECO:0000256" key="2">
    <source>
        <dbReference type="ARBA" id="ARBA00010790"/>
    </source>
</evidence>
<dbReference type="EC" id="1.1.3.6" evidence="13"/>
<evidence type="ECO:0000256" key="16">
    <source>
        <dbReference type="SAM" id="MobiDB-lite"/>
    </source>
</evidence>
<evidence type="ECO:0000256" key="13">
    <source>
        <dbReference type="ARBA" id="ARBA00049723"/>
    </source>
</evidence>
<keyword evidence="10" id="KW-0413">Isomerase</keyword>
<feature type="domain" description="Glucose-methanol-choline oxidoreductase C-terminal" evidence="18">
    <location>
        <begin position="490"/>
        <end position="548"/>
    </location>
</feature>
<keyword evidence="20" id="KW-1185">Reference proteome</keyword>
<evidence type="ECO:0000256" key="6">
    <source>
        <dbReference type="ARBA" id="ARBA00023002"/>
    </source>
</evidence>
<evidence type="ECO:0000256" key="4">
    <source>
        <dbReference type="ARBA" id="ARBA00022630"/>
    </source>
</evidence>
<evidence type="ECO:0000313" key="19">
    <source>
        <dbReference type="EMBL" id="MBG6090696.1"/>
    </source>
</evidence>
<dbReference type="GO" id="GO:0004769">
    <property type="term" value="F:steroid Delta-isomerase activity"/>
    <property type="evidence" value="ECO:0007669"/>
    <property type="project" value="UniProtKB-EC"/>
</dbReference>
<evidence type="ECO:0000256" key="10">
    <source>
        <dbReference type="ARBA" id="ARBA00023235"/>
    </source>
</evidence>
<comment type="caution">
    <text evidence="19">The sequence shown here is derived from an EMBL/GenBank/DDBJ whole genome shotgun (WGS) entry which is preliminary data.</text>
</comment>
<evidence type="ECO:0000256" key="5">
    <source>
        <dbReference type="ARBA" id="ARBA00022827"/>
    </source>
</evidence>
<dbReference type="InterPro" id="IPR007867">
    <property type="entry name" value="GMC_OxRtase_C"/>
</dbReference>
<evidence type="ECO:0000256" key="7">
    <source>
        <dbReference type="ARBA" id="ARBA00023098"/>
    </source>
</evidence>
<evidence type="ECO:0000256" key="1">
    <source>
        <dbReference type="ARBA" id="ARBA00001974"/>
    </source>
</evidence>
<feature type="region of interest" description="Disordered" evidence="16">
    <location>
        <begin position="561"/>
        <end position="607"/>
    </location>
</feature>
<dbReference type="GO" id="GO:0050660">
    <property type="term" value="F:flavin adenine dinucleotide binding"/>
    <property type="evidence" value="ECO:0007669"/>
    <property type="project" value="InterPro"/>
</dbReference>
<accession>A0A931GPJ8</accession>
<dbReference type="Gene3D" id="3.50.50.60">
    <property type="entry name" value="FAD/NAD(P)-binding domain"/>
    <property type="match status" value="3"/>
</dbReference>
<dbReference type="Pfam" id="PF13450">
    <property type="entry name" value="NAD_binding_8"/>
    <property type="match status" value="1"/>
</dbReference>
<comment type="cofactor">
    <cofactor evidence="1">
        <name>FAD</name>
        <dbReference type="ChEBI" id="CHEBI:57692"/>
    </cofactor>
</comment>
<dbReference type="InterPro" id="IPR000172">
    <property type="entry name" value="GMC_OxRdtase_N"/>
</dbReference>
<keyword evidence="9" id="KW-0753">Steroid metabolism</keyword>
<dbReference type="AlphaFoldDB" id="A0A931GPJ8"/>
<reference evidence="19" key="1">
    <citation type="submission" date="2020-11" db="EMBL/GenBank/DDBJ databases">
        <title>Sequencing the genomes of 1000 actinobacteria strains.</title>
        <authorList>
            <person name="Klenk H.-P."/>
        </authorList>
    </citation>
    <scope>NUCLEOTIDE SEQUENCE</scope>
    <source>
        <strain evidence="19">DSM 43175</strain>
    </source>
</reference>
<keyword evidence="3" id="KW-0153">Cholesterol metabolism</keyword>
<evidence type="ECO:0000256" key="11">
    <source>
        <dbReference type="ARBA" id="ARBA00038856"/>
    </source>
</evidence>
<evidence type="ECO:0000313" key="20">
    <source>
        <dbReference type="Proteomes" id="UP000614047"/>
    </source>
</evidence>
<dbReference type="Pfam" id="PF05199">
    <property type="entry name" value="GMC_oxred_C"/>
    <property type="match status" value="1"/>
</dbReference>
<keyword evidence="7" id="KW-0443">Lipid metabolism</keyword>
<keyword evidence="4" id="KW-0285">Flavoprotein</keyword>
<evidence type="ECO:0000256" key="9">
    <source>
        <dbReference type="ARBA" id="ARBA00023221"/>
    </source>
</evidence>
<dbReference type="InterPro" id="IPR052542">
    <property type="entry name" value="Cholesterol_Oxidase"/>
</dbReference>
<dbReference type="EMBL" id="JADOUA010000001">
    <property type="protein sequence ID" value="MBG6090696.1"/>
    <property type="molecule type" value="Genomic_DNA"/>
</dbReference>
<proteinExistence type="inferred from homology"/>
<protein>
    <recommendedName>
        <fullName evidence="14">Cholesterol oxidase</fullName>
        <ecNumber evidence="13">1.1.3.6</ecNumber>
        <ecNumber evidence="11">5.3.3.1</ecNumber>
    </recommendedName>
    <alternativeName>
        <fullName evidence="15">Cholesterol isomerase</fullName>
    </alternativeName>
</protein>
<dbReference type="PANTHER" id="PTHR47470:SF1">
    <property type="entry name" value="FAD-DEPENDENT OXIDOREDUCTASE 2 FAD BINDING DOMAIN-CONTAINING PROTEIN"/>
    <property type="match status" value="1"/>
</dbReference>
<evidence type="ECO:0000256" key="12">
    <source>
        <dbReference type="ARBA" id="ARBA00049645"/>
    </source>
</evidence>
<evidence type="ECO:0000256" key="14">
    <source>
        <dbReference type="ARBA" id="ARBA00049744"/>
    </source>
</evidence>
<comment type="similarity">
    <text evidence="2">Belongs to the GMC oxidoreductase family.</text>
</comment>
<dbReference type="Proteomes" id="UP000614047">
    <property type="component" value="Unassembled WGS sequence"/>
</dbReference>
<dbReference type="GO" id="GO:0008203">
    <property type="term" value="P:cholesterol metabolic process"/>
    <property type="evidence" value="ECO:0007669"/>
    <property type="project" value="UniProtKB-KW"/>
</dbReference>
<keyword evidence="5" id="KW-0274">FAD</keyword>
<evidence type="ECO:0000259" key="18">
    <source>
        <dbReference type="Pfam" id="PF05199"/>
    </source>
</evidence>
<feature type="compositionally biased region" description="Gly residues" evidence="16">
    <location>
        <begin position="574"/>
        <end position="591"/>
    </location>
</feature>
<keyword evidence="6 19" id="KW-0560">Oxidoreductase</keyword>
<evidence type="ECO:0000256" key="15">
    <source>
        <dbReference type="ARBA" id="ARBA00049778"/>
    </source>
</evidence>
<evidence type="ECO:0000256" key="8">
    <source>
        <dbReference type="ARBA" id="ARBA00023166"/>
    </source>
</evidence>
<feature type="domain" description="Glucose-methanol-choline oxidoreductase N-terminal" evidence="17">
    <location>
        <begin position="206"/>
        <end position="299"/>
    </location>
</feature>
<dbReference type="RefSeq" id="WP_197013124.1">
    <property type="nucleotide sequence ID" value="NZ_BAABES010000011.1"/>
</dbReference>
<gene>
    <name evidence="19" type="ORF">IW256_004809</name>
</gene>
<dbReference type="Pfam" id="PF00732">
    <property type="entry name" value="GMC_oxred_N"/>
    <property type="match status" value="1"/>
</dbReference>
<comment type="pathway">
    <text evidence="12">Steroid metabolism; cholesterol degradation.</text>
</comment>
<keyword evidence="8" id="KW-1207">Sterol metabolism</keyword>